<keyword evidence="1" id="KW-0150">Chloroplast</keyword>
<dbReference type="NCBIfam" id="TIGR01066">
    <property type="entry name" value="rplM_bact"/>
    <property type="match status" value="1"/>
</dbReference>
<dbReference type="Gene3D" id="3.90.1180.10">
    <property type="entry name" value="Ribosomal protein L13"/>
    <property type="match status" value="1"/>
</dbReference>
<organism evidence="1 2">
    <name type="scientific">Aureococcus anophagefferens</name>
    <name type="common">Harmful bloom alga</name>
    <dbReference type="NCBI Taxonomy" id="44056"/>
    <lineage>
        <taxon>Eukaryota</taxon>
        <taxon>Sar</taxon>
        <taxon>Stramenopiles</taxon>
        <taxon>Ochrophyta</taxon>
        <taxon>Pelagophyceae</taxon>
        <taxon>Pelagomonadales</taxon>
        <taxon>Pelagomonadaceae</taxon>
        <taxon>Aureococcus</taxon>
    </lineage>
</organism>
<dbReference type="GO" id="GO:0006412">
    <property type="term" value="P:translation"/>
    <property type="evidence" value="ECO:0007669"/>
    <property type="project" value="UniProtKB-UniRule"/>
</dbReference>
<dbReference type="SUPFAM" id="SSF52161">
    <property type="entry name" value="Ribosomal protein L13"/>
    <property type="match status" value="1"/>
</dbReference>
<dbReference type="GO" id="GO:0003729">
    <property type="term" value="F:mRNA binding"/>
    <property type="evidence" value="ECO:0007669"/>
    <property type="project" value="TreeGrafter"/>
</dbReference>
<keyword evidence="1" id="KW-0934">Plastid</keyword>
<dbReference type="GO" id="GO:0009507">
    <property type="term" value="C:chloroplast"/>
    <property type="evidence" value="ECO:0007669"/>
    <property type="project" value="UniProtKB-SubCell"/>
</dbReference>
<sequence length="142" mass="16004">MKTNPLADANNKKWYVIDAKGKTLGRVSTLIATIISGKHKSIYNPSFNCGDYVIAINVEEIQVTGKKASQKIYRRHSGRPGGLKIETFEKLQERLPEKILENAVRGMLPKGPLGRELYKNLKVYKGESHPHTSQNPELLVYK</sequence>
<dbReference type="InterPro" id="IPR005823">
    <property type="entry name" value="Ribosomal_uL13_bac-type"/>
</dbReference>
<evidence type="ECO:0000313" key="1">
    <source>
        <dbReference type="EMBL" id="KAK7248379.1"/>
    </source>
</evidence>
<dbReference type="GO" id="GO:0022625">
    <property type="term" value="C:cytosolic large ribosomal subunit"/>
    <property type="evidence" value="ECO:0007669"/>
    <property type="project" value="TreeGrafter"/>
</dbReference>
<comment type="caution">
    <text evidence="1">The sequence shown here is derived from an EMBL/GenBank/DDBJ whole genome shotgun (WGS) entry which is preliminary data.</text>
</comment>
<geneLocation type="chloroplast" evidence="1"/>
<keyword evidence="2" id="KW-1185">Reference proteome</keyword>
<dbReference type="GO" id="GO:0003735">
    <property type="term" value="F:structural constituent of ribosome"/>
    <property type="evidence" value="ECO:0007669"/>
    <property type="project" value="InterPro"/>
</dbReference>
<keyword evidence="1" id="KW-0687">Ribonucleoprotein</keyword>
<dbReference type="HAMAP" id="MF_01366">
    <property type="entry name" value="Ribosomal_uL13"/>
    <property type="match status" value="1"/>
</dbReference>
<dbReference type="InterPro" id="IPR036899">
    <property type="entry name" value="Ribosomal_uL13_sf"/>
</dbReference>
<protein>
    <submittedName>
        <fullName evidence="1">50S ribosomal protein L13</fullName>
    </submittedName>
</protein>
<dbReference type="Pfam" id="PF00572">
    <property type="entry name" value="Ribosomal_L13"/>
    <property type="match status" value="1"/>
</dbReference>
<dbReference type="InterPro" id="IPR023563">
    <property type="entry name" value="Ribosomal_uL13_CS"/>
</dbReference>
<dbReference type="GO" id="GO:0017148">
    <property type="term" value="P:negative regulation of translation"/>
    <property type="evidence" value="ECO:0007669"/>
    <property type="project" value="TreeGrafter"/>
</dbReference>
<dbReference type="PANTHER" id="PTHR11545">
    <property type="entry name" value="RIBOSOMAL PROTEIN L13"/>
    <property type="match status" value="1"/>
</dbReference>
<accession>A0ABR1G5M8</accession>
<dbReference type="EMBL" id="JBBJCI010000100">
    <property type="protein sequence ID" value="KAK7248379.1"/>
    <property type="molecule type" value="Genomic_DNA"/>
</dbReference>
<dbReference type="Proteomes" id="UP001363151">
    <property type="component" value="Unassembled WGS sequence"/>
</dbReference>
<dbReference type="KEGG" id="aaf:AuanCp047"/>
<proteinExistence type="inferred from homology"/>
<keyword evidence="1" id="KW-0689">Ribosomal protein</keyword>
<dbReference type="PROSITE" id="PS00783">
    <property type="entry name" value="RIBOSOMAL_L13"/>
    <property type="match status" value="1"/>
</dbReference>
<dbReference type="PANTHER" id="PTHR11545:SF2">
    <property type="entry name" value="LARGE RIBOSOMAL SUBUNIT PROTEIN UL13M"/>
    <property type="match status" value="1"/>
</dbReference>
<gene>
    <name evidence="1" type="ORF">SO694_cp00039</name>
</gene>
<evidence type="ECO:0000313" key="2">
    <source>
        <dbReference type="Proteomes" id="UP001363151"/>
    </source>
</evidence>
<name>A0ABR1G5M8_AURAN</name>
<dbReference type="InterPro" id="IPR005822">
    <property type="entry name" value="Ribosomal_uL13"/>
</dbReference>
<reference evidence="1 2" key="1">
    <citation type="submission" date="2024-03" db="EMBL/GenBank/DDBJ databases">
        <title>Aureococcus anophagefferens CCMP1851 and Kratosvirus quantuckense: Draft genome of a second virus-susceptible host strain in the model system.</title>
        <authorList>
            <person name="Chase E."/>
            <person name="Truchon A.R."/>
            <person name="Schepens W."/>
            <person name="Wilhelm S.W."/>
        </authorList>
    </citation>
    <scope>NUCLEOTIDE SEQUENCE [LARGE SCALE GENOMIC DNA]</scope>
    <source>
        <strain evidence="1 2">CCMP1851</strain>
    </source>
</reference>
<dbReference type="CDD" id="cd00392">
    <property type="entry name" value="Ribosomal_L13"/>
    <property type="match status" value="1"/>
</dbReference>
<dbReference type="PIRSF" id="PIRSF002181">
    <property type="entry name" value="Ribosomal_L13"/>
    <property type="match status" value="1"/>
</dbReference>